<dbReference type="AlphaFoldDB" id="T2JA18"/>
<evidence type="ECO:0000313" key="2">
    <source>
        <dbReference type="Proteomes" id="UP000018198"/>
    </source>
</evidence>
<protein>
    <submittedName>
        <fullName evidence="1">Uncharacterized protein</fullName>
    </submittedName>
</protein>
<organism evidence="1 2">
    <name type="scientific">Crocosphaera watsonii WH 0401</name>
    <dbReference type="NCBI Taxonomy" id="555881"/>
    <lineage>
        <taxon>Bacteria</taxon>
        <taxon>Bacillati</taxon>
        <taxon>Cyanobacteriota</taxon>
        <taxon>Cyanophyceae</taxon>
        <taxon>Oscillatoriophycideae</taxon>
        <taxon>Chroococcales</taxon>
        <taxon>Aphanothecaceae</taxon>
        <taxon>Crocosphaera</taxon>
    </lineage>
</organism>
<proteinExistence type="predicted"/>
<evidence type="ECO:0000313" key="1">
    <source>
        <dbReference type="EMBL" id="CCQ61889.1"/>
    </source>
</evidence>
<dbReference type="RefSeq" id="WP_021835592.1">
    <property type="nucleotide sequence ID" value="NZ_CAQM01000413.1"/>
</dbReference>
<comment type="caution">
    <text evidence="1">The sequence shown here is derived from an EMBL/GenBank/DDBJ whole genome shotgun (WGS) entry which is preliminary data.</text>
</comment>
<sequence>MLEVRFEALPNELVEKINQIEDLELLKTLLRQAITIEGLDDFQGLLEA</sequence>
<dbReference type="EMBL" id="CAQM01000413">
    <property type="protein sequence ID" value="CCQ61889.1"/>
    <property type="molecule type" value="Genomic_DNA"/>
</dbReference>
<accession>T2JA18</accession>
<reference evidence="1 2" key="2">
    <citation type="submission" date="2013-09" db="EMBL/GenBank/DDBJ databases">
        <title>Whole genome comparison of six Crocosphaera watsonii strains with differing phenotypes.</title>
        <authorList>
            <person name="Bench S.R."/>
            <person name="Heller P."/>
            <person name="Frank I."/>
            <person name="Arciniega M."/>
            <person name="Shilova I.N."/>
            <person name="Zehr J.P."/>
        </authorList>
    </citation>
    <scope>NUCLEOTIDE SEQUENCE [LARGE SCALE GENOMIC DNA]</scope>
    <source>
        <strain evidence="1 2">WH 0401</strain>
    </source>
</reference>
<gene>
    <name evidence="1" type="ORF">CWATWH0401_33</name>
</gene>
<name>T2JA18_CROWT</name>
<reference evidence="1 2" key="1">
    <citation type="submission" date="2013-01" db="EMBL/GenBank/DDBJ databases">
        <authorList>
            <person name="Bench S."/>
        </authorList>
    </citation>
    <scope>NUCLEOTIDE SEQUENCE [LARGE SCALE GENOMIC DNA]</scope>
    <source>
        <strain evidence="1 2">WH 0401</strain>
    </source>
</reference>
<dbReference type="Proteomes" id="UP000018198">
    <property type="component" value="Unassembled WGS sequence"/>
</dbReference>